<gene>
    <name evidence="1" type="ORF">EXIGLDRAFT_311896</name>
</gene>
<evidence type="ECO:0000313" key="1">
    <source>
        <dbReference type="EMBL" id="KZV83476.1"/>
    </source>
</evidence>
<dbReference type="EMBL" id="KV426269">
    <property type="protein sequence ID" value="KZV83476.1"/>
    <property type="molecule type" value="Genomic_DNA"/>
</dbReference>
<dbReference type="Proteomes" id="UP000077266">
    <property type="component" value="Unassembled WGS sequence"/>
</dbReference>
<accession>A0A165CZ42</accession>
<sequence>MVSAASATCLVTLMDDTWSGWSVFCHLATMTRLASLPIRTAARHSATLARAKSRLIPRNASCRSARSWSLRPGTSSSCLHYNGFRVPSGSTNITIRSKLRRLSLRVTSLELRFCTVSISTR</sequence>
<organism evidence="1 2">
    <name type="scientific">Exidia glandulosa HHB12029</name>
    <dbReference type="NCBI Taxonomy" id="1314781"/>
    <lineage>
        <taxon>Eukaryota</taxon>
        <taxon>Fungi</taxon>
        <taxon>Dikarya</taxon>
        <taxon>Basidiomycota</taxon>
        <taxon>Agaricomycotina</taxon>
        <taxon>Agaricomycetes</taxon>
        <taxon>Auriculariales</taxon>
        <taxon>Exidiaceae</taxon>
        <taxon>Exidia</taxon>
    </lineage>
</organism>
<protein>
    <submittedName>
        <fullName evidence="1">Uncharacterized protein</fullName>
    </submittedName>
</protein>
<evidence type="ECO:0000313" key="2">
    <source>
        <dbReference type="Proteomes" id="UP000077266"/>
    </source>
</evidence>
<keyword evidence="2" id="KW-1185">Reference proteome</keyword>
<proteinExistence type="predicted"/>
<dbReference type="AlphaFoldDB" id="A0A165CZ42"/>
<name>A0A165CZ42_EXIGL</name>
<dbReference type="InParanoid" id="A0A165CZ42"/>
<reference evidence="1 2" key="1">
    <citation type="journal article" date="2016" name="Mol. Biol. Evol.">
        <title>Comparative Genomics of Early-Diverging Mushroom-Forming Fungi Provides Insights into the Origins of Lignocellulose Decay Capabilities.</title>
        <authorList>
            <person name="Nagy L.G."/>
            <person name="Riley R."/>
            <person name="Tritt A."/>
            <person name="Adam C."/>
            <person name="Daum C."/>
            <person name="Floudas D."/>
            <person name="Sun H."/>
            <person name="Yadav J.S."/>
            <person name="Pangilinan J."/>
            <person name="Larsson K.H."/>
            <person name="Matsuura K."/>
            <person name="Barry K."/>
            <person name="Labutti K."/>
            <person name="Kuo R."/>
            <person name="Ohm R.A."/>
            <person name="Bhattacharya S.S."/>
            <person name="Shirouzu T."/>
            <person name="Yoshinaga Y."/>
            <person name="Martin F.M."/>
            <person name="Grigoriev I.V."/>
            <person name="Hibbett D.S."/>
        </authorList>
    </citation>
    <scope>NUCLEOTIDE SEQUENCE [LARGE SCALE GENOMIC DNA]</scope>
    <source>
        <strain evidence="1 2">HHB12029</strain>
    </source>
</reference>